<keyword evidence="1" id="KW-0175">Coiled coil</keyword>
<protein>
    <submittedName>
        <fullName evidence="3">HI1506-related protein</fullName>
    </submittedName>
</protein>
<dbReference type="EMBL" id="JBIXLL010000002">
    <property type="protein sequence ID" value="MFJ5428573.1"/>
    <property type="molecule type" value="Genomic_DNA"/>
</dbReference>
<evidence type="ECO:0000259" key="2">
    <source>
        <dbReference type="Pfam" id="PF17891"/>
    </source>
</evidence>
<comment type="caution">
    <text evidence="3">The sequence shown here is derived from an EMBL/GenBank/DDBJ whole genome shotgun (WGS) entry which is preliminary data.</text>
</comment>
<dbReference type="Proteomes" id="UP001617689">
    <property type="component" value="Unassembled WGS sequence"/>
</dbReference>
<dbReference type="RefSeq" id="WP_400394684.1">
    <property type="nucleotide sequence ID" value="NZ_JBIXLL010000002.1"/>
</dbReference>
<dbReference type="Pfam" id="PF17891">
    <property type="entry name" value="FluMu_N"/>
    <property type="match status" value="1"/>
</dbReference>
<evidence type="ECO:0000313" key="4">
    <source>
        <dbReference type="Proteomes" id="UP001617689"/>
    </source>
</evidence>
<dbReference type="InterPro" id="IPR041227">
    <property type="entry name" value="FluMu_N"/>
</dbReference>
<accession>A0ABW8G7C7</accession>
<feature type="domain" description="Mu-like prophage FluMu N-terminal" evidence="2">
    <location>
        <begin position="7"/>
        <end position="50"/>
    </location>
</feature>
<name>A0ABW8G7C7_9GAMM</name>
<reference evidence="3 4" key="1">
    <citation type="submission" date="2024-10" db="EMBL/GenBank/DDBJ databases">
        <authorList>
            <person name="Lu C.-H."/>
        </authorList>
    </citation>
    <scope>NUCLEOTIDE SEQUENCE [LARGE SCALE GENOMIC DNA]</scope>
    <source>
        <strain evidence="3 4">22ZTDG03-2</strain>
    </source>
</reference>
<keyword evidence="4" id="KW-1185">Reference proteome</keyword>
<dbReference type="SUPFAM" id="SSF160059">
    <property type="entry name" value="PriA/YqbF domain"/>
    <property type="match status" value="1"/>
</dbReference>
<feature type="coiled-coil region" evidence="1">
    <location>
        <begin position="57"/>
        <end position="140"/>
    </location>
</feature>
<dbReference type="Gene3D" id="3.40.5.80">
    <property type="match status" value="1"/>
</dbReference>
<sequence length="145" mass="15655">MPVQITARVDGFRRCGMAHSAKTQTYPDDHFSVAQLAVLENEPQLIVVRVSGDAATNSDTATELSAARKLIAKLEANAMKYVDEISTLNERLDAVTVECHTLKESNAALVTERDALKESNTALTTERDALQAQLAKADAAKAAKK</sequence>
<organism evidence="3 4">
    <name type="scientific">Pectobacterium actinidiae</name>
    <dbReference type="NCBI Taxonomy" id="1507808"/>
    <lineage>
        <taxon>Bacteria</taxon>
        <taxon>Pseudomonadati</taxon>
        <taxon>Pseudomonadota</taxon>
        <taxon>Gammaproteobacteria</taxon>
        <taxon>Enterobacterales</taxon>
        <taxon>Pectobacteriaceae</taxon>
        <taxon>Pectobacterium</taxon>
    </lineage>
</organism>
<evidence type="ECO:0000313" key="3">
    <source>
        <dbReference type="EMBL" id="MFJ5428573.1"/>
    </source>
</evidence>
<proteinExistence type="predicted"/>
<gene>
    <name evidence="3" type="ORF">ACIPUP_05365</name>
</gene>
<evidence type="ECO:0000256" key="1">
    <source>
        <dbReference type="SAM" id="Coils"/>
    </source>
</evidence>
<dbReference type="Gene3D" id="1.20.5.400">
    <property type="match status" value="1"/>
</dbReference>